<dbReference type="GO" id="GO:0102559">
    <property type="term" value="F:peptide chain release factor N(5)-glutamine methyltransferase activity"/>
    <property type="evidence" value="ECO:0007669"/>
    <property type="project" value="UniProtKB-EC"/>
</dbReference>
<dbReference type="InterPro" id="IPR002052">
    <property type="entry name" value="DNA_methylase_N6_adenine_CS"/>
</dbReference>
<dbReference type="Gene3D" id="1.10.8.10">
    <property type="entry name" value="DNA helicase RuvA subunit, C-terminal domain"/>
    <property type="match status" value="1"/>
</dbReference>
<dbReference type="InterPro" id="IPR004556">
    <property type="entry name" value="HemK-like"/>
</dbReference>
<dbReference type="NCBIfam" id="TIGR03534">
    <property type="entry name" value="RF_mod_PrmC"/>
    <property type="match status" value="1"/>
</dbReference>
<feature type="binding site" evidence="5">
    <location>
        <position position="168"/>
    </location>
    <ligand>
        <name>S-adenosyl-L-methionine</name>
        <dbReference type="ChEBI" id="CHEBI:59789"/>
    </ligand>
</feature>
<feature type="domain" description="Methyltransferase small" evidence="6">
    <location>
        <begin position="103"/>
        <end position="189"/>
    </location>
</feature>
<keyword evidence="1 5" id="KW-0489">Methyltransferase</keyword>
<dbReference type="PANTHER" id="PTHR18895">
    <property type="entry name" value="HEMK METHYLTRANSFERASE"/>
    <property type="match status" value="1"/>
</dbReference>
<dbReference type="InterPro" id="IPR050320">
    <property type="entry name" value="N5-glutamine_MTase"/>
</dbReference>
<comment type="caution">
    <text evidence="8">The sequence shown here is derived from an EMBL/GenBank/DDBJ whole genome shotgun (WGS) entry which is preliminary data.</text>
</comment>
<feature type="binding site" evidence="5">
    <location>
        <begin position="184"/>
        <end position="187"/>
    </location>
    <ligand>
        <name>substrate</name>
    </ligand>
</feature>
<dbReference type="EC" id="2.1.1.297" evidence="5"/>
<dbReference type="HAMAP" id="MF_02126">
    <property type="entry name" value="RF_methyltr_PrmC"/>
    <property type="match status" value="1"/>
</dbReference>
<evidence type="ECO:0000256" key="4">
    <source>
        <dbReference type="ARBA" id="ARBA00048391"/>
    </source>
</evidence>
<proteinExistence type="inferred from homology"/>
<evidence type="ECO:0000313" key="8">
    <source>
        <dbReference type="EMBL" id="MBB5017189.1"/>
    </source>
</evidence>
<name>A0A840MJ25_9PROT</name>
<evidence type="ECO:0000259" key="6">
    <source>
        <dbReference type="Pfam" id="PF05175"/>
    </source>
</evidence>
<keyword evidence="9" id="KW-1185">Reference proteome</keyword>
<evidence type="ECO:0000313" key="9">
    <source>
        <dbReference type="Proteomes" id="UP000575898"/>
    </source>
</evidence>
<dbReference type="RefSeq" id="WP_184034613.1">
    <property type="nucleotide sequence ID" value="NZ_JACHHY010000002.1"/>
</dbReference>
<dbReference type="Pfam" id="PF05175">
    <property type="entry name" value="MTS"/>
    <property type="match status" value="1"/>
</dbReference>
<organism evidence="8 9">
    <name type="scientific">Chitinivorax tropicus</name>
    <dbReference type="NCBI Taxonomy" id="714531"/>
    <lineage>
        <taxon>Bacteria</taxon>
        <taxon>Pseudomonadati</taxon>
        <taxon>Pseudomonadota</taxon>
        <taxon>Betaproteobacteria</taxon>
        <taxon>Chitinivorax</taxon>
    </lineage>
</organism>
<feature type="binding site" evidence="5">
    <location>
        <position position="140"/>
    </location>
    <ligand>
        <name>S-adenosyl-L-methionine</name>
        <dbReference type="ChEBI" id="CHEBI:59789"/>
    </ligand>
</feature>
<dbReference type="SUPFAM" id="SSF53335">
    <property type="entry name" value="S-adenosyl-L-methionine-dependent methyltransferases"/>
    <property type="match status" value="1"/>
</dbReference>
<feature type="binding site" evidence="5">
    <location>
        <begin position="117"/>
        <end position="121"/>
    </location>
    <ligand>
        <name>S-adenosyl-L-methionine</name>
        <dbReference type="ChEBI" id="CHEBI:59789"/>
    </ligand>
</feature>
<dbReference type="Proteomes" id="UP000575898">
    <property type="component" value="Unassembled WGS sequence"/>
</dbReference>
<dbReference type="InterPro" id="IPR007848">
    <property type="entry name" value="Small_mtfrase_dom"/>
</dbReference>
<accession>A0A840MJ25</accession>
<dbReference type="CDD" id="cd02440">
    <property type="entry name" value="AdoMet_MTases"/>
    <property type="match status" value="1"/>
</dbReference>
<feature type="domain" description="Release factor glutamine methyltransferase N-terminal" evidence="7">
    <location>
        <begin position="10"/>
        <end position="72"/>
    </location>
</feature>
<sequence length="287" mass="31032">MNPSTLPTYREFLNATGLEPVDARALICHALGVSPAWLAARQRDAMPSDEIERVSPAIKRRQQGEPVAYIVGTREFYSLEFAVNPAVLIPRPETELLVDEALARIPAETAATVLDLGTGSGIIAVTIAHHRPRALVTAVDASAPALAVAQQNANQHAPANVTCCLSDWYQALPGNRLFDVIVSNPPYIVAEDPHLARGDLRFEPISALTDHADGLACIRTITQGAVDRLKPDGWLLFEHGYDQGQAVRHLLQQYGFIKINTLQDLAGIDRVTLGQLPGSGFGDTIPE</sequence>
<dbReference type="NCBIfam" id="TIGR00536">
    <property type="entry name" value="hemK_fam"/>
    <property type="match status" value="1"/>
</dbReference>
<dbReference type="AlphaFoldDB" id="A0A840MJ25"/>
<comment type="catalytic activity">
    <reaction evidence="4 5">
        <text>L-glutaminyl-[peptide chain release factor] + S-adenosyl-L-methionine = N(5)-methyl-L-glutaminyl-[peptide chain release factor] + S-adenosyl-L-homocysteine + H(+)</text>
        <dbReference type="Rhea" id="RHEA:42896"/>
        <dbReference type="Rhea" id="RHEA-COMP:10271"/>
        <dbReference type="Rhea" id="RHEA-COMP:10272"/>
        <dbReference type="ChEBI" id="CHEBI:15378"/>
        <dbReference type="ChEBI" id="CHEBI:30011"/>
        <dbReference type="ChEBI" id="CHEBI:57856"/>
        <dbReference type="ChEBI" id="CHEBI:59789"/>
        <dbReference type="ChEBI" id="CHEBI:61891"/>
        <dbReference type="EC" id="2.1.1.297"/>
    </reaction>
</comment>
<evidence type="ECO:0000256" key="3">
    <source>
        <dbReference type="ARBA" id="ARBA00022691"/>
    </source>
</evidence>
<gene>
    <name evidence="5" type="primary">prmC</name>
    <name evidence="8" type="ORF">HNQ59_000451</name>
</gene>
<dbReference type="InterPro" id="IPR019874">
    <property type="entry name" value="RF_methyltr_PrmC"/>
</dbReference>
<evidence type="ECO:0000256" key="5">
    <source>
        <dbReference type="HAMAP-Rule" id="MF_02126"/>
    </source>
</evidence>
<protein>
    <recommendedName>
        <fullName evidence="5">Release factor glutamine methyltransferase</fullName>
        <shortName evidence="5">RF MTase</shortName>
        <ecNumber evidence="5">2.1.1.297</ecNumber>
    </recommendedName>
    <alternativeName>
        <fullName evidence="5">N5-glutamine methyltransferase PrmC</fullName>
    </alternativeName>
    <alternativeName>
        <fullName evidence="5">Protein-(glutamine-N5) MTase PrmC</fullName>
    </alternativeName>
    <alternativeName>
        <fullName evidence="5">Protein-glutamine N-methyltransferase PrmC</fullName>
    </alternativeName>
</protein>
<comment type="function">
    <text evidence="5">Methylates the class 1 translation termination release factors RF1/PrfA and RF2/PrfB on the glutamine residue of the universally conserved GGQ motif.</text>
</comment>
<dbReference type="InterPro" id="IPR040758">
    <property type="entry name" value="PrmC_N"/>
</dbReference>
<dbReference type="FunFam" id="3.40.50.150:FF:000053">
    <property type="entry name" value="Release factor glutamine methyltransferase"/>
    <property type="match status" value="1"/>
</dbReference>
<reference evidence="8 9" key="1">
    <citation type="submission" date="2020-08" db="EMBL/GenBank/DDBJ databases">
        <title>Genomic Encyclopedia of Type Strains, Phase IV (KMG-IV): sequencing the most valuable type-strain genomes for metagenomic binning, comparative biology and taxonomic classification.</title>
        <authorList>
            <person name="Goeker M."/>
        </authorList>
    </citation>
    <scope>NUCLEOTIDE SEQUENCE [LARGE SCALE GENOMIC DNA]</scope>
    <source>
        <strain evidence="8 9">DSM 27165</strain>
    </source>
</reference>
<dbReference type="GO" id="GO:0003676">
    <property type="term" value="F:nucleic acid binding"/>
    <property type="evidence" value="ECO:0007669"/>
    <property type="project" value="InterPro"/>
</dbReference>
<evidence type="ECO:0000256" key="2">
    <source>
        <dbReference type="ARBA" id="ARBA00022679"/>
    </source>
</evidence>
<dbReference type="InterPro" id="IPR029063">
    <property type="entry name" value="SAM-dependent_MTases_sf"/>
</dbReference>
<dbReference type="Gene3D" id="3.40.50.150">
    <property type="entry name" value="Vaccinia Virus protein VP39"/>
    <property type="match status" value="1"/>
</dbReference>
<dbReference type="GO" id="GO:0032259">
    <property type="term" value="P:methylation"/>
    <property type="evidence" value="ECO:0007669"/>
    <property type="project" value="UniProtKB-KW"/>
</dbReference>
<dbReference type="PANTHER" id="PTHR18895:SF74">
    <property type="entry name" value="MTRF1L RELEASE FACTOR GLUTAMINE METHYLTRANSFERASE"/>
    <property type="match status" value="1"/>
</dbReference>
<keyword evidence="3 5" id="KW-0949">S-adenosyl-L-methionine</keyword>
<dbReference type="EMBL" id="JACHHY010000002">
    <property type="protein sequence ID" value="MBB5017189.1"/>
    <property type="molecule type" value="Genomic_DNA"/>
</dbReference>
<evidence type="ECO:0000256" key="1">
    <source>
        <dbReference type="ARBA" id="ARBA00022603"/>
    </source>
</evidence>
<dbReference type="PROSITE" id="PS00092">
    <property type="entry name" value="N6_MTASE"/>
    <property type="match status" value="1"/>
</dbReference>
<comment type="similarity">
    <text evidence="5">Belongs to the protein N5-glutamine methyltransferase family. PrmC subfamily.</text>
</comment>
<dbReference type="Pfam" id="PF17827">
    <property type="entry name" value="PrmC_N"/>
    <property type="match status" value="1"/>
</dbReference>
<evidence type="ECO:0000259" key="7">
    <source>
        <dbReference type="Pfam" id="PF17827"/>
    </source>
</evidence>
<feature type="binding site" evidence="5">
    <location>
        <position position="184"/>
    </location>
    <ligand>
        <name>S-adenosyl-L-methionine</name>
        <dbReference type="ChEBI" id="CHEBI:59789"/>
    </ligand>
</feature>
<keyword evidence="2 5" id="KW-0808">Transferase</keyword>